<dbReference type="InterPro" id="IPR007698">
    <property type="entry name" value="AlaDH/PNT_NAD(H)-bd"/>
</dbReference>
<evidence type="ECO:0000256" key="1">
    <source>
        <dbReference type="ARBA" id="ARBA00023002"/>
    </source>
</evidence>
<sequence>MPGCWKLPIKSNFNLAFCTRHYLALRHKAKNMALLEMGVIGTSKKEDERRVPIHPAHLTRLPEPIRKQLIFEKGYGLPFNIADEEISELTGGIASRSEILTDIGAAIIAKPILSDLEELKEGGLLWGYPHCAQQDHITQIAIDKKLTLIAFEDMYVWSPSGQIGRHTFYKNNEMAGYCAVIHALQLKGIDGHYGNQRKVIIFSFGAVSRGAIYALKAHGFRDITICIQRPDHEVREEVLDVHYARLRKGNKNEPRLIVVEHDGTERPLLELINESEIIINGTYQDTDDPINYVMENEKSMLKPGSLFIDVSCDEGMGFYFAKPTTFKNPLIAIDAIDYYGVDHTPSYFWESASRSISAAMIVHLPFVISGRESWKDSQTISNAINIDKGVIVKDTILRFQNRNAKYPHPINPVLN</sequence>
<dbReference type="Pfam" id="PF01262">
    <property type="entry name" value="AlaDh_PNT_C"/>
    <property type="match status" value="1"/>
</dbReference>
<dbReference type="PATRIC" id="fig|320787.5.peg.2272"/>
<dbReference type="InterPro" id="IPR046951">
    <property type="entry name" value="CEOS"/>
</dbReference>
<evidence type="ECO:0000313" key="5">
    <source>
        <dbReference type="Proteomes" id="UP000036520"/>
    </source>
</evidence>
<proteinExistence type="predicted"/>
<dbReference type="Pfam" id="PF05222">
    <property type="entry name" value="AlaDh_PNT_N"/>
    <property type="match status" value="1"/>
</dbReference>
<dbReference type="GO" id="GO:0047126">
    <property type="term" value="F:N5-(carboxyethyl)ornithine synthase activity"/>
    <property type="evidence" value="ECO:0007669"/>
    <property type="project" value="InterPro"/>
</dbReference>
<accession>A0A0H4PT45</accession>
<feature type="domain" description="Alanine dehydrogenase/pyridine nucleotide transhydrogenase N-terminal" evidence="3">
    <location>
        <begin position="38"/>
        <end position="164"/>
    </location>
</feature>
<dbReference type="PANTHER" id="PTHR42795">
    <property type="entry name" value="ALANINE DEHYDROGENASE"/>
    <property type="match status" value="1"/>
</dbReference>
<dbReference type="Gene3D" id="3.40.50.720">
    <property type="entry name" value="NAD(P)-binding Rossmann-like Domain"/>
    <property type="match status" value="2"/>
</dbReference>
<dbReference type="EMBL" id="CP012040">
    <property type="protein sequence ID" value="AKP51492.1"/>
    <property type="molecule type" value="Genomic_DNA"/>
</dbReference>
<name>A0A0H4PT45_9BACT</name>
<dbReference type="KEGG" id="camu:CA2015_2068"/>
<dbReference type="AlphaFoldDB" id="A0A0H4PT45"/>
<dbReference type="Proteomes" id="UP000036520">
    <property type="component" value="Chromosome"/>
</dbReference>
<dbReference type="GO" id="GO:0005886">
    <property type="term" value="C:plasma membrane"/>
    <property type="evidence" value="ECO:0007669"/>
    <property type="project" value="TreeGrafter"/>
</dbReference>
<protein>
    <submittedName>
        <fullName evidence="4">Alanine dehydrogenase</fullName>
    </submittedName>
</protein>
<evidence type="ECO:0000259" key="2">
    <source>
        <dbReference type="SMART" id="SM01002"/>
    </source>
</evidence>
<feature type="domain" description="Alanine dehydrogenase/pyridine nucleotide transhydrogenase NAD(H)-binding" evidence="2">
    <location>
        <begin position="183"/>
        <end position="340"/>
    </location>
</feature>
<evidence type="ECO:0000259" key="3">
    <source>
        <dbReference type="SMART" id="SM01003"/>
    </source>
</evidence>
<gene>
    <name evidence="4" type="ORF">CA2015_2068</name>
</gene>
<dbReference type="STRING" id="320787.CA2015_2068"/>
<organism evidence="4 5">
    <name type="scientific">Cyclobacterium amurskyense</name>
    <dbReference type="NCBI Taxonomy" id="320787"/>
    <lineage>
        <taxon>Bacteria</taxon>
        <taxon>Pseudomonadati</taxon>
        <taxon>Bacteroidota</taxon>
        <taxon>Cytophagia</taxon>
        <taxon>Cytophagales</taxon>
        <taxon>Cyclobacteriaceae</taxon>
        <taxon>Cyclobacterium</taxon>
    </lineage>
</organism>
<dbReference type="GO" id="GO:0000286">
    <property type="term" value="F:alanine dehydrogenase activity"/>
    <property type="evidence" value="ECO:0007669"/>
    <property type="project" value="TreeGrafter"/>
</dbReference>
<dbReference type="InterPro" id="IPR007886">
    <property type="entry name" value="AlaDH/PNT_N"/>
</dbReference>
<dbReference type="GO" id="GO:0006524">
    <property type="term" value="P:alanine catabolic process"/>
    <property type="evidence" value="ECO:0007669"/>
    <property type="project" value="TreeGrafter"/>
</dbReference>
<reference evidence="4 5" key="1">
    <citation type="submission" date="2015-07" db="EMBL/GenBank/DDBJ databases">
        <authorList>
            <person name="Kim K.M."/>
        </authorList>
    </citation>
    <scope>NUCLEOTIDE SEQUENCE [LARGE SCALE GENOMIC DNA]</scope>
    <source>
        <strain evidence="4 5">KCTC 12363</strain>
    </source>
</reference>
<dbReference type="InterPro" id="IPR036291">
    <property type="entry name" value="NAD(P)-bd_dom_sf"/>
</dbReference>
<keyword evidence="1" id="KW-0560">Oxidoreductase</keyword>
<evidence type="ECO:0000313" key="4">
    <source>
        <dbReference type="EMBL" id="AKP51492.1"/>
    </source>
</evidence>
<dbReference type="PANTHER" id="PTHR42795:SF1">
    <property type="entry name" value="ALANINE DEHYDROGENASE"/>
    <property type="match status" value="1"/>
</dbReference>
<dbReference type="SUPFAM" id="SSF51735">
    <property type="entry name" value="NAD(P)-binding Rossmann-fold domains"/>
    <property type="match status" value="1"/>
</dbReference>
<dbReference type="SUPFAM" id="SSF52283">
    <property type="entry name" value="Formate/glycerate dehydrogenase catalytic domain-like"/>
    <property type="match status" value="1"/>
</dbReference>
<dbReference type="SMART" id="SM01002">
    <property type="entry name" value="AlaDh_PNT_C"/>
    <property type="match status" value="1"/>
</dbReference>
<keyword evidence="5" id="KW-1185">Reference proteome</keyword>
<dbReference type="CDD" id="cd12181">
    <property type="entry name" value="ceo_syn"/>
    <property type="match status" value="1"/>
</dbReference>
<dbReference type="SMART" id="SM01003">
    <property type="entry name" value="AlaDh_PNT_N"/>
    <property type="match status" value="1"/>
</dbReference>